<feature type="chain" id="PRO_5042108347" evidence="2">
    <location>
        <begin position="37"/>
        <end position="302"/>
    </location>
</feature>
<keyword evidence="2" id="KW-0732">Signal</keyword>
<keyword evidence="4" id="KW-1185">Reference proteome</keyword>
<evidence type="ECO:0000256" key="2">
    <source>
        <dbReference type="SAM" id="SignalP"/>
    </source>
</evidence>
<organism evidence="3 4">
    <name type="scientific">Mycena metata</name>
    <dbReference type="NCBI Taxonomy" id="1033252"/>
    <lineage>
        <taxon>Eukaryota</taxon>
        <taxon>Fungi</taxon>
        <taxon>Dikarya</taxon>
        <taxon>Basidiomycota</taxon>
        <taxon>Agaricomycotina</taxon>
        <taxon>Agaricomycetes</taxon>
        <taxon>Agaricomycetidae</taxon>
        <taxon>Agaricales</taxon>
        <taxon>Marasmiineae</taxon>
        <taxon>Mycenaceae</taxon>
        <taxon>Mycena</taxon>
    </lineage>
</organism>
<proteinExistence type="predicted"/>
<reference evidence="3" key="1">
    <citation type="submission" date="2023-03" db="EMBL/GenBank/DDBJ databases">
        <title>Massive genome expansion in bonnet fungi (Mycena s.s.) driven by repeated elements and novel gene families across ecological guilds.</title>
        <authorList>
            <consortium name="Lawrence Berkeley National Laboratory"/>
            <person name="Harder C.B."/>
            <person name="Miyauchi S."/>
            <person name="Viragh M."/>
            <person name="Kuo A."/>
            <person name="Thoen E."/>
            <person name="Andreopoulos B."/>
            <person name="Lu D."/>
            <person name="Skrede I."/>
            <person name="Drula E."/>
            <person name="Henrissat B."/>
            <person name="Morin E."/>
            <person name="Kohler A."/>
            <person name="Barry K."/>
            <person name="LaButti K."/>
            <person name="Morin E."/>
            <person name="Salamov A."/>
            <person name="Lipzen A."/>
            <person name="Mereny Z."/>
            <person name="Hegedus B."/>
            <person name="Baldrian P."/>
            <person name="Stursova M."/>
            <person name="Weitz H."/>
            <person name="Taylor A."/>
            <person name="Grigoriev I.V."/>
            <person name="Nagy L.G."/>
            <person name="Martin F."/>
            <person name="Kauserud H."/>
        </authorList>
    </citation>
    <scope>NUCLEOTIDE SEQUENCE</scope>
    <source>
        <strain evidence="3">CBHHK182m</strain>
    </source>
</reference>
<sequence>MDPGEHNLRPPCSLPLSRCALIFAFLAAVEMHGVKGTMVEKGPRSTRRRVIAAIIQLLFCAPRSPPFDSGSSHAWALPRTFFAPQIVGLLCDDLRCSDYTEKRPNSEVIECSIEVAEMADNPENVEPPPEGEVGAGASTTKEVNSLQLNFLPVSVLDHPFDSGSSPGHYYWKDDFFVAQNMRSSVSGFVERAITACLSFSGSESPLNIYNNLLVPSLTRVQSCRCAVVVLMIFDESGNSNPCTRIYKKKIEPGAWRRMKVQKDGEEEEKNSLGKNEERRNKEEEGAAQLFQENYGGAREQEV</sequence>
<feature type="region of interest" description="Disordered" evidence="1">
    <location>
        <begin position="257"/>
        <end position="302"/>
    </location>
</feature>
<accession>A0AAD7HW31</accession>
<dbReference type="Proteomes" id="UP001215598">
    <property type="component" value="Unassembled WGS sequence"/>
</dbReference>
<feature type="compositionally biased region" description="Basic and acidic residues" evidence="1">
    <location>
        <begin position="269"/>
        <end position="284"/>
    </location>
</feature>
<feature type="signal peptide" evidence="2">
    <location>
        <begin position="1"/>
        <end position="36"/>
    </location>
</feature>
<evidence type="ECO:0000313" key="3">
    <source>
        <dbReference type="EMBL" id="KAJ7729573.1"/>
    </source>
</evidence>
<gene>
    <name evidence="3" type="ORF">B0H16DRAFT_1697153</name>
</gene>
<protein>
    <submittedName>
        <fullName evidence="3">Uncharacterized protein</fullName>
    </submittedName>
</protein>
<dbReference type="EMBL" id="JARKIB010000164">
    <property type="protein sequence ID" value="KAJ7729573.1"/>
    <property type="molecule type" value="Genomic_DNA"/>
</dbReference>
<evidence type="ECO:0000313" key="4">
    <source>
        <dbReference type="Proteomes" id="UP001215598"/>
    </source>
</evidence>
<dbReference type="AlphaFoldDB" id="A0AAD7HW31"/>
<comment type="caution">
    <text evidence="3">The sequence shown here is derived from an EMBL/GenBank/DDBJ whole genome shotgun (WGS) entry which is preliminary data.</text>
</comment>
<evidence type="ECO:0000256" key="1">
    <source>
        <dbReference type="SAM" id="MobiDB-lite"/>
    </source>
</evidence>
<name>A0AAD7HW31_9AGAR</name>